<evidence type="ECO:0000256" key="3">
    <source>
        <dbReference type="ARBA" id="ARBA00023163"/>
    </source>
</evidence>
<feature type="domain" description="HTH hxlR-type" evidence="4">
    <location>
        <begin position="19"/>
        <end position="118"/>
    </location>
</feature>
<keyword evidence="3" id="KW-0804">Transcription</keyword>
<dbReference type="Pfam" id="PF01638">
    <property type="entry name" value="HxlR"/>
    <property type="match status" value="1"/>
</dbReference>
<dbReference type="InterPro" id="IPR002577">
    <property type="entry name" value="HTH_HxlR"/>
</dbReference>
<evidence type="ECO:0000259" key="4">
    <source>
        <dbReference type="PROSITE" id="PS51118"/>
    </source>
</evidence>
<dbReference type="PROSITE" id="PS51118">
    <property type="entry name" value="HTH_HXLR"/>
    <property type="match status" value="1"/>
</dbReference>
<gene>
    <name evidence="5" type="ORF">QE382_003238</name>
</gene>
<organism evidence="5 6">
    <name type="scientific">Sphingobacterium zeae</name>
    <dbReference type="NCBI Taxonomy" id="1776859"/>
    <lineage>
        <taxon>Bacteria</taxon>
        <taxon>Pseudomonadati</taxon>
        <taxon>Bacteroidota</taxon>
        <taxon>Sphingobacteriia</taxon>
        <taxon>Sphingobacteriales</taxon>
        <taxon>Sphingobacteriaceae</taxon>
        <taxon>Sphingobacterium</taxon>
    </lineage>
</organism>
<dbReference type="Gene3D" id="1.10.10.10">
    <property type="entry name" value="Winged helix-like DNA-binding domain superfamily/Winged helix DNA-binding domain"/>
    <property type="match status" value="1"/>
</dbReference>
<keyword evidence="2 5" id="KW-0238">DNA-binding</keyword>
<dbReference type="RefSeq" id="WP_307186763.1">
    <property type="nucleotide sequence ID" value="NZ_JAUTBA010000001.1"/>
</dbReference>
<reference evidence="5 6" key="1">
    <citation type="submission" date="2023-07" db="EMBL/GenBank/DDBJ databases">
        <title>Functional and genomic diversity of the sorghum phyllosphere microbiome.</title>
        <authorList>
            <person name="Shade A."/>
        </authorList>
    </citation>
    <scope>NUCLEOTIDE SEQUENCE [LARGE SCALE GENOMIC DNA]</scope>
    <source>
        <strain evidence="5 6">SORGH_AS_0892</strain>
    </source>
</reference>
<dbReference type="SUPFAM" id="SSF46785">
    <property type="entry name" value="Winged helix' DNA-binding domain"/>
    <property type="match status" value="1"/>
</dbReference>
<dbReference type="InterPro" id="IPR011991">
    <property type="entry name" value="ArsR-like_HTH"/>
</dbReference>
<keyword evidence="1" id="KW-0805">Transcription regulation</keyword>
<comment type="caution">
    <text evidence="5">The sequence shown here is derived from an EMBL/GenBank/DDBJ whole genome shotgun (WGS) entry which is preliminary data.</text>
</comment>
<protein>
    <submittedName>
        <fullName evidence="5">DNA-binding HxlR family transcriptional regulator</fullName>
    </submittedName>
</protein>
<dbReference type="PANTHER" id="PTHR33204:SF29">
    <property type="entry name" value="TRANSCRIPTIONAL REGULATOR"/>
    <property type="match status" value="1"/>
</dbReference>
<keyword evidence="6" id="KW-1185">Reference proteome</keyword>
<evidence type="ECO:0000313" key="6">
    <source>
        <dbReference type="Proteomes" id="UP001244640"/>
    </source>
</evidence>
<dbReference type="EMBL" id="JAUTBA010000001">
    <property type="protein sequence ID" value="MDQ1151254.1"/>
    <property type="molecule type" value="Genomic_DNA"/>
</dbReference>
<dbReference type="InterPro" id="IPR036388">
    <property type="entry name" value="WH-like_DNA-bd_sf"/>
</dbReference>
<evidence type="ECO:0000256" key="1">
    <source>
        <dbReference type="ARBA" id="ARBA00023015"/>
    </source>
</evidence>
<sequence>MKTECTSDYVTLKGKSYPCTVSLTMDLMGGKWKAVILYHLKDMPKRYNELRKEMPTITEMTLSLQLKKLEKDGLVTKRVYGEKPPIMTIYSLSDLGKSLLPVLEAITKWGNEVVSENGEFIKVS</sequence>
<dbReference type="PANTHER" id="PTHR33204">
    <property type="entry name" value="TRANSCRIPTIONAL REGULATOR, MARR FAMILY"/>
    <property type="match status" value="1"/>
</dbReference>
<accession>A0ABU0U8W4</accession>
<evidence type="ECO:0000256" key="2">
    <source>
        <dbReference type="ARBA" id="ARBA00023125"/>
    </source>
</evidence>
<dbReference type="CDD" id="cd00090">
    <property type="entry name" value="HTH_ARSR"/>
    <property type="match status" value="1"/>
</dbReference>
<evidence type="ECO:0000313" key="5">
    <source>
        <dbReference type="EMBL" id="MDQ1151254.1"/>
    </source>
</evidence>
<name>A0ABU0U8W4_9SPHI</name>
<dbReference type="GO" id="GO:0003677">
    <property type="term" value="F:DNA binding"/>
    <property type="evidence" value="ECO:0007669"/>
    <property type="project" value="UniProtKB-KW"/>
</dbReference>
<dbReference type="InterPro" id="IPR036390">
    <property type="entry name" value="WH_DNA-bd_sf"/>
</dbReference>
<dbReference type="Proteomes" id="UP001244640">
    <property type="component" value="Unassembled WGS sequence"/>
</dbReference>
<proteinExistence type="predicted"/>